<dbReference type="SUPFAM" id="SSF53955">
    <property type="entry name" value="Lysozyme-like"/>
    <property type="match status" value="1"/>
</dbReference>
<evidence type="ECO:0000256" key="1">
    <source>
        <dbReference type="ARBA" id="ARBA00010830"/>
    </source>
</evidence>
<sequence length="218" mass="22765">MAFNRGTQGKQSSAARTIAKVAVAGIIAGAPLGLAVGTASAAPSMDWDAVAKCESGNNWSINTGNGYYGGLQFSMQTWRGHGGQGNPAAASREEQIRIAERVLQTQGYKAWPTCGVKGLGGQTAPAPARKAAPGPQQQQRKVQPQPQPQQRAAAAVPVAPVAASKNNPNGTYEIKPGDTLSKIADEQKVSGGWQAIVEKNKEFLTNPDLIFPGHKIAL</sequence>
<dbReference type="PANTHER" id="PTHR34700">
    <property type="entry name" value="POTASSIUM BINDING PROTEIN KBP"/>
    <property type="match status" value="1"/>
</dbReference>
<dbReference type="RefSeq" id="WP_065915016.1">
    <property type="nucleotide sequence ID" value="NZ_CP016793.1"/>
</dbReference>
<dbReference type="Gene3D" id="3.10.350.10">
    <property type="entry name" value="LysM domain"/>
    <property type="match status" value="1"/>
</dbReference>
<feature type="signal peptide" evidence="4">
    <location>
        <begin position="1"/>
        <end position="41"/>
    </location>
</feature>
<dbReference type="AlphaFoldDB" id="A0A1B2HFY2"/>
<evidence type="ECO:0000256" key="3">
    <source>
        <dbReference type="SAM" id="MobiDB-lite"/>
    </source>
</evidence>
<gene>
    <name evidence="6" type="ORF">BBK82_11610</name>
</gene>
<keyword evidence="7" id="KW-1185">Reference proteome</keyword>
<dbReference type="CDD" id="cd00118">
    <property type="entry name" value="LysM"/>
    <property type="match status" value="1"/>
</dbReference>
<evidence type="ECO:0000313" key="6">
    <source>
        <dbReference type="EMBL" id="ANZ36615.1"/>
    </source>
</evidence>
<dbReference type="InterPro" id="IPR036779">
    <property type="entry name" value="LysM_dom_sf"/>
</dbReference>
<evidence type="ECO:0000259" key="5">
    <source>
        <dbReference type="PROSITE" id="PS51782"/>
    </source>
</evidence>
<dbReference type="CDD" id="cd13925">
    <property type="entry name" value="RPF"/>
    <property type="match status" value="1"/>
</dbReference>
<dbReference type="KEGG" id="led:BBK82_11610"/>
<evidence type="ECO:0000256" key="4">
    <source>
        <dbReference type="SAM" id="SignalP"/>
    </source>
</evidence>
<feature type="compositionally biased region" description="Low complexity" evidence="3">
    <location>
        <begin position="122"/>
        <end position="163"/>
    </location>
</feature>
<comment type="similarity">
    <text evidence="1">Belongs to the transglycosylase family. Rpf subfamily.</text>
</comment>
<proteinExistence type="inferred from homology"/>
<dbReference type="PANTHER" id="PTHR34700:SF4">
    <property type="entry name" value="PHAGE-LIKE ELEMENT PBSX PROTEIN XKDP"/>
    <property type="match status" value="1"/>
</dbReference>
<reference evidence="6 7" key="1">
    <citation type="submission" date="2016-07" db="EMBL/GenBank/DDBJ databases">
        <title>Complete genome sequence of the Lentzea guizhouensis DHS C013.</title>
        <authorList>
            <person name="Cao C."/>
        </authorList>
    </citation>
    <scope>NUCLEOTIDE SEQUENCE [LARGE SCALE GENOMIC DNA]</scope>
    <source>
        <strain evidence="6 7">DHS C013</strain>
    </source>
</reference>
<evidence type="ECO:0000256" key="2">
    <source>
        <dbReference type="ARBA" id="ARBA00022801"/>
    </source>
</evidence>
<protein>
    <submittedName>
        <fullName evidence="6">Transglycosylase</fullName>
    </submittedName>
</protein>
<dbReference type="Gene3D" id="1.10.530.10">
    <property type="match status" value="1"/>
</dbReference>
<dbReference type="OrthoDB" id="1404170at2"/>
<keyword evidence="4" id="KW-0732">Signal</keyword>
<name>A0A1B2HFY2_9PSEU</name>
<dbReference type="InterPro" id="IPR023346">
    <property type="entry name" value="Lysozyme-like_dom_sf"/>
</dbReference>
<feature type="region of interest" description="Disordered" evidence="3">
    <location>
        <begin position="119"/>
        <end position="176"/>
    </location>
</feature>
<keyword evidence="2" id="KW-0378">Hydrolase</keyword>
<accession>A0A1B2HFY2</accession>
<dbReference type="Pfam" id="PF06737">
    <property type="entry name" value="Transglycosylas"/>
    <property type="match status" value="1"/>
</dbReference>
<dbReference type="Proteomes" id="UP000093053">
    <property type="component" value="Chromosome"/>
</dbReference>
<dbReference type="InterPro" id="IPR010618">
    <property type="entry name" value="RPF"/>
</dbReference>
<feature type="domain" description="LysM" evidence="5">
    <location>
        <begin position="170"/>
        <end position="218"/>
    </location>
</feature>
<dbReference type="STRING" id="1586287.BBK82_11610"/>
<feature type="chain" id="PRO_5008538073" evidence="4">
    <location>
        <begin position="42"/>
        <end position="218"/>
    </location>
</feature>
<organism evidence="6 7">
    <name type="scientific">Lentzea guizhouensis</name>
    <dbReference type="NCBI Taxonomy" id="1586287"/>
    <lineage>
        <taxon>Bacteria</taxon>
        <taxon>Bacillati</taxon>
        <taxon>Actinomycetota</taxon>
        <taxon>Actinomycetes</taxon>
        <taxon>Pseudonocardiales</taxon>
        <taxon>Pseudonocardiaceae</taxon>
        <taxon>Lentzea</taxon>
    </lineage>
</organism>
<dbReference type="PROSITE" id="PS51782">
    <property type="entry name" value="LYSM"/>
    <property type="match status" value="1"/>
</dbReference>
<dbReference type="SUPFAM" id="SSF54106">
    <property type="entry name" value="LysM domain"/>
    <property type="match status" value="1"/>
</dbReference>
<dbReference type="InterPro" id="IPR052196">
    <property type="entry name" value="Bact_Kbp"/>
</dbReference>
<dbReference type="Pfam" id="PF01476">
    <property type="entry name" value="LysM"/>
    <property type="match status" value="1"/>
</dbReference>
<dbReference type="GO" id="GO:0016787">
    <property type="term" value="F:hydrolase activity"/>
    <property type="evidence" value="ECO:0007669"/>
    <property type="project" value="UniProtKB-KW"/>
</dbReference>
<dbReference type="EMBL" id="CP016793">
    <property type="protein sequence ID" value="ANZ36615.1"/>
    <property type="molecule type" value="Genomic_DNA"/>
</dbReference>
<dbReference type="SMART" id="SM00257">
    <property type="entry name" value="LysM"/>
    <property type="match status" value="1"/>
</dbReference>
<evidence type="ECO:0000313" key="7">
    <source>
        <dbReference type="Proteomes" id="UP000093053"/>
    </source>
</evidence>
<dbReference type="InterPro" id="IPR018392">
    <property type="entry name" value="LysM"/>
</dbReference>